<feature type="region of interest" description="Disordered" evidence="4">
    <location>
        <begin position="271"/>
        <end position="302"/>
    </location>
</feature>
<dbReference type="FunFam" id="3.30.1370.10:FF:000062">
    <property type="entry name" value="vigilin isoform X1"/>
    <property type="match status" value="1"/>
</dbReference>
<dbReference type="PANTHER" id="PTHR10627">
    <property type="entry name" value="SCP160"/>
    <property type="match status" value="1"/>
</dbReference>
<dbReference type="InterPro" id="IPR004088">
    <property type="entry name" value="KH_dom_type_1"/>
</dbReference>
<evidence type="ECO:0000256" key="1">
    <source>
        <dbReference type="ARBA" id="ARBA00022737"/>
    </source>
</evidence>
<dbReference type="AlphaFoldDB" id="A0A5N3VP24"/>
<dbReference type="CDD" id="cd22416">
    <property type="entry name" value="KH-I_Vigilin_rpt13"/>
    <property type="match status" value="1"/>
</dbReference>
<keyword evidence="1" id="KW-0677">Repeat</keyword>
<evidence type="ECO:0000259" key="5">
    <source>
        <dbReference type="SMART" id="SM00322"/>
    </source>
</evidence>
<name>A0A5N3VP24_MUNMU</name>
<keyword evidence="3" id="KW-0694">RNA-binding</keyword>
<evidence type="ECO:0000256" key="4">
    <source>
        <dbReference type="SAM" id="MobiDB-lite"/>
    </source>
</evidence>
<feature type="domain" description="K Homology" evidence="5">
    <location>
        <begin position="672"/>
        <end position="743"/>
    </location>
</feature>
<gene>
    <name evidence="6" type="ORF">FD754_015947</name>
</gene>
<proteinExistence type="predicted"/>
<dbReference type="SUPFAM" id="SSF54791">
    <property type="entry name" value="Eukaryotic type KH-domain (KH-domain type I)"/>
    <property type="match status" value="3"/>
</dbReference>
<evidence type="ECO:0000256" key="2">
    <source>
        <dbReference type="ARBA" id="ARBA00039270"/>
    </source>
</evidence>
<dbReference type="EMBL" id="VCEA01000002">
    <property type="protein sequence ID" value="KAB0351090.1"/>
    <property type="molecule type" value="Genomic_DNA"/>
</dbReference>
<keyword evidence="7" id="KW-1185">Reference proteome</keyword>
<feature type="domain" description="K Homology" evidence="5">
    <location>
        <begin position="747"/>
        <end position="816"/>
    </location>
</feature>
<sequence>MECLIHFETFSEKLLLKSGLFTTLPSPEDLPDPGIKPGSPTLQVNSLPSEPSDEPNISTLESSWLLNLSEILSLDVLDYSCASPQDVKNQEKEHECEVMEAGLPFPVGINSVGDVIHPSMQETQVRSLGGEDPLEEGMATHSSCFHVLTIINSAVMNIGVHVSLSDLVSSVCMPRSGIPGSYGKREKEIQMVGCFERTACILSIVKQITSPGGMHETSAQAWCTGKTQRNQVEREVTFQAAHDILTFPTANLFEAGFSLHTSIKTMQYSHPIHAHSSPTSSPSEQSSRLRLPGSQGVDRFPPPARHIPMYQHIGILKRIHLFCCGPFHKIAKTVYEEYCPANKETVTLKGLIQASLNTEHVSVRRGYFLCEGARHPQTSGISTSSCHSANFVTLIIPSLITCSVCTIPVCRAPPTISVWKCLDVLPQGTKFKPMSLASPAVAGDSLPLFPLLCKTPLVKEIVFFPLYILASFVKDKVSIGSWIYLWAFYSVPLIYISVFVPVPYCLNDCGFVVESEVRQVDSSSSILLSQDYFGYSRFFRIMSSANSESFTSSEGREGKEAEPGSPRRCDIIVISGRKEKCEAAKEALEALVPVTIEVEVPYDLHRYIIGQKGSGIRKMTDEFEVNIHVPAPELQSDIIAITGLAANLDRAKAGLLERVKELQAEQEDQALRSFKLSVTVDPKYHPKIIGRKGAVITQIRLEHEVNIQFPDKDDGSQPQDQITITGYEKNTEAARDAILKIVSELEQMVSEDVPLDHGVHARIIGARGKAIRKIMDEFKVDIRFPQSGAPDPNCVTVTGLPENVEEAIDHIFNLEEEYLADVVDSEALQLYLKPPAHEESKAPSKGFVLRDAPWTASSSKKAPDMSSSEEFPSFGAQVAPKTLPWGPKR</sequence>
<dbReference type="Proteomes" id="UP000326458">
    <property type="component" value="Unassembled WGS sequence"/>
</dbReference>
<dbReference type="FunFam" id="3.30.1370.10:FF:000050">
    <property type="entry name" value="vigilin isoform X1"/>
    <property type="match status" value="1"/>
</dbReference>
<feature type="region of interest" description="Disordered" evidence="4">
    <location>
        <begin position="27"/>
        <end position="56"/>
    </location>
</feature>
<feature type="compositionally biased region" description="Polar residues" evidence="4">
    <location>
        <begin position="40"/>
        <end position="56"/>
    </location>
</feature>
<accession>A0A5N3VP24</accession>
<evidence type="ECO:0000256" key="3">
    <source>
        <dbReference type="PROSITE-ProRule" id="PRU00117"/>
    </source>
</evidence>
<protein>
    <recommendedName>
        <fullName evidence="2">Vigilin</fullName>
    </recommendedName>
</protein>
<dbReference type="FunFam" id="3.30.1370.10:FF:000041">
    <property type="entry name" value="vigilin isoform X1"/>
    <property type="match status" value="1"/>
</dbReference>
<dbReference type="Pfam" id="PF00013">
    <property type="entry name" value="KH_1"/>
    <property type="match status" value="3"/>
</dbReference>
<reference evidence="6 7" key="1">
    <citation type="submission" date="2019-06" db="EMBL/GenBank/DDBJ databases">
        <title>Discovery of a novel chromosome fission-fusion reversal in muntjac.</title>
        <authorList>
            <person name="Mudd A.B."/>
            <person name="Bredeson J.V."/>
            <person name="Baum R."/>
            <person name="Hockemeyer D."/>
            <person name="Rokhsar D.S."/>
        </authorList>
    </citation>
    <scope>NUCLEOTIDE SEQUENCE [LARGE SCALE GENOMIC DNA]</scope>
    <source>
        <strain evidence="6">UTSW_UCB_Mm</strain>
        <tissue evidence="6">Fibroblast cell line</tissue>
    </source>
</reference>
<feature type="compositionally biased region" description="Low complexity" evidence="4">
    <location>
        <begin position="271"/>
        <end position="286"/>
    </location>
</feature>
<dbReference type="GO" id="GO:0003729">
    <property type="term" value="F:mRNA binding"/>
    <property type="evidence" value="ECO:0007669"/>
    <property type="project" value="TreeGrafter"/>
</dbReference>
<organism evidence="6 7">
    <name type="scientific">Muntiacus muntjak</name>
    <name type="common">Barking deer</name>
    <name type="synonym">Indian muntjac</name>
    <dbReference type="NCBI Taxonomy" id="9888"/>
    <lineage>
        <taxon>Eukaryota</taxon>
        <taxon>Metazoa</taxon>
        <taxon>Chordata</taxon>
        <taxon>Craniata</taxon>
        <taxon>Vertebrata</taxon>
        <taxon>Euteleostomi</taxon>
        <taxon>Mammalia</taxon>
        <taxon>Eutheria</taxon>
        <taxon>Laurasiatheria</taxon>
        <taxon>Artiodactyla</taxon>
        <taxon>Ruminantia</taxon>
        <taxon>Pecora</taxon>
        <taxon>Cervidae</taxon>
        <taxon>Muntiacinae</taxon>
        <taxon>Muntiacus</taxon>
    </lineage>
</organism>
<feature type="region of interest" description="Disordered" evidence="4">
    <location>
        <begin position="857"/>
        <end position="889"/>
    </location>
</feature>
<dbReference type="CDD" id="cd22418">
    <property type="entry name" value="KH-I_Vigilin_rpt15"/>
    <property type="match status" value="1"/>
</dbReference>
<dbReference type="PANTHER" id="PTHR10627:SF34">
    <property type="entry name" value="VIGILIN"/>
    <property type="match status" value="1"/>
</dbReference>
<dbReference type="PROSITE" id="PS50084">
    <property type="entry name" value="KH_TYPE_1"/>
    <property type="match status" value="3"/>
</dbReference>
<dbReference type="SMART" id="SM00322">
    <property type="entry name" value="KH"/>
    <property type="match status" value="3"/>
</dbReference>
<evidence type="ECO:0000313" key="6">
    <source>
        <dbReference type="EMBL" id="KAB0351090.1"/>
    </source>
</evidence>
<dbReference type="InterPro" id="IPR004087">
    <property type="entry name" value="KH_dom"/>
</dbReference>
<feature type="compositionally biased region" description="Low complexity" evidence="4">
    <location>
        <begin position="857"/>
        <end position="868"/>
    </location>
</feature>
<dbReference type="InterPro" id="IPR036612">
    <property type="entry name" value="KH_dom_type_1_sf"/>
</dbReference>
<feature type="domain" description="K Homology" evidence="5">
    <location>
        <begin position="592"/>
        <end position="660"/>
    </location>
</feature>
<comment type="caution">
    <text evidence="6">The sequence shown here is derived from an EMBL/GenBank/DDBJ whole genome shotgun (WGS) entry which is preliminary data.</text>
</comment>
<evidence type="ECO:0000313" key="7">
    <source>
        <dbReference type="Proteomes" id="UP000326458"/>
    </source>
</evidence>
<dbReference type="Gene3D" id="3.30.1370.10">
    <property type="entry name" value="K Homology domain, type 1"/>
    <property type="match status" value="3"/>
</dbReference>
<dbReference type="GO" id="GO:0005737">
    <property type="term" value="C:cytoplasm"/>
    <property type="evidence" value="ECO:0007669"/>
    <property type="project" value="UniProtKB-SubCell"/>
</dbReference>
<dbReference type="CDD" id="cd22417">
    <property type="entry name" value="KH-I_Vigilin_rpt14"/>
    <property type="match status" value="1"/>
</dbReference>